<evidence type="ECO:0000313" key="3">
    <source>
        <dbReference type="Proteomes" id="UP000005237"/>
    </source>
</evidence>
<dbReference type="Proteomes" id="UP000005237">
    <property type="component" value="Unassembled WGS sequence"/>
</dbReference>
<keyword evidence="3" id="KW-1185">Reference proteome</keyword>
<dbReference type="PANTHER" id="PTHR22718:SF11">
    <property type="entry name" value="7TM GPCR SERPENTINE RECEPTOR CLASS X (SRX) DOMAIN-CONTAINING PROTEIN"/>
    <property type="match status" value="1"/>
</dbReference>
<feature type="transmembrane region" description="Helical" evidence="1">
    <location>
        <begin position="29"/>
        <end position="50"/>
    </location>
</feature>
<keyword evidence="1" id="KW-0812">Transmembrane</keyword>
<keyword evidence="1" id="KW-0472">Membrane</keyword>
<accession>A0A8R1DRX7</accession>
<sequence length="181" mass="20770">MFVFDHVVLSYSYYQIDNLDNYPNMFIDLPLNFASSSIATICYSVIVWTVRQATKGISHSLHTQHNRRSRRNREITYAMQFCFISIFYTFSWITFRVFPILIGNNGLEWFVTISTAVTINSSANALVYLISNQEVMRNIKSSGFHLFKRAQTSSDAYNHSTDGQSVIRASHNNTGTNSTKH</sequence>
<protein>
    <submittedName>
        <fullName evidence="2">7TM_GPCR_Srx domain-containing protein</fullName>
    </submittedName>
</protein>
<name>A0A8R1DRX7_CAEJA</name>
<evidence type="ECO:0000256" key="1">
    <source>
        <dbReference type="SAM" id="Phobius"/>
    </source>
</evidence>
<proteinExistence type="predicted"/>
<feature type="transmembrane region" description="Helical" evidence="1">
    <location>
        <begin position="75"/>
        <end position="95"/>
    </location>
</feature>
<evidence type="ECO:0000313" key="2">
    <source>
        <dbReference type="EnsemblMetazoa" id="CJA10522a.1"/>
    </source>
</evidence>
<dbReference type="SUPFAM" id="SSF81321">
    <property type="entry name" value="Family A G protein-coupled receptor-like"/>
    <property type="match status" value="1"/>
</dbReference>
<dbReference type="PANTHER" id="PTHR22718">
    <property type="entry name" value="SERPENTINE RECEPTOR, CLASS X"/>
    <property type="match status" value="1"/>
</dbReference>
<dbReference type="Gene3D" id="1.20.1070.10">
    <property type="entry name" value="Rhodopsin 7-helix transmembrane proteins"/>
    <property type="match status" value="1"/>
</dbReference>
<feature type="transmembrane region" description="Helical" evidence="1">
    <location>
        <begin position="107"/>
        <end position="130"/>
    </location>
</feature>
<reference evidence="3" key="1">
    <citation type="submission" date="2010-08" db="EMBL/GenBank/DDBJ databases">
        <authorList>
            <consortium name="Caenorhabditis japonica Sequencing Consortium"/>
            <person name="Wilson R.K."/>
        </authorList>
    </citation>
    <scope>NUCLEOTIDE SEQUENCE [LARGE SCALE GENOMIC DNA]</scope>
    <source>
        <strain evidence="3">DF5081</strain>
    </source>
</reference>
<dbReference type="EnsemblMetazoa" id="CJA10522a.1">
    <property type="protein sequence ID" value="CJA10522a.1"/>
    <property type="gene ID" value="WBGene00129726"/>
</dbReference>
<reference evidence="2" key="2">
    <citation type="submission" date="2022-06" db="UniProtKB">
        <authorList>
            <consortium name="EnsemblMetazoa"/>
        </authorList>
    </citation>
    <scope>IDENTIFICATION</scope>
    <source>
        <strain evidence="2">DF5081</strain>
    </source>
</reference>
<keyword evidence="1" id="KW-1133">Transmembrane helix</keyword>
<organism evidence="2 3">
    <name type="scientific">Caenorhabditis japonica</name>
    <dbReference type="NCBI Taxonomy" id="281687"/>
    <lineage>
        <taxon>Eukaryota</taxon>
        <taxon>Metazoa</taxon>
        <taxon>Ecdysozoa</taxon>
        <taxon>Nematoda</taxon>
        <taxon>Chromadorea</taxon>
        <taxon>Rhabditida</taxon>
        <taxon>Rhabditina</taxon>
        <taxon>Rhabditomorpha</taxon>
        <taxon>Rhabditoidea</taxon>
        <taxon>Rhabditidae</taxon>
        <taxon>Peloderinae</taxon>
        <taxon>Caenorhabditis</taxon>
    </lineage>
</organism>